<dbReference type="AlphaFoldDB" id="A0AA40DL57"/>
<sequence length="118" mass="12891">MQSKPRLGKKEPWNNGKRRDDRRTWAAGLSVTAVGLQSEGPTSATLLQLLVGGVGLATWYLPYCRDRDADSNSEFETIGGLGIVAALPVPSSQKPIAREKANKQVLWPREKSGRFAGR</sequence>
<evidence type="ECO:0000313" key="2">
    <source>
        <dbReference type="EMBL" id="KAK0705306.1"/>
    </source>
</evidence>
<accession>A0AA40DL57</accession>
<keyword evidence="3" id="KW-1185">Reference proteome</keyword>
<comment type="caution">
    <text evidence="2">The sequence shown here is derived from an EMBL/GenBank/DDBJ whole genome shotgun (WGS) entry which is preliminary data.</text>
</comment>
<proteinExistence type="predicted"/>
<name>A0AA40DL57_9PEZI</name>
<dbReference type="Proteomes" id="UP001172102">
    <property type="component" value="Unassembled WGS sequence"/>
</dbReference>
<protein>
    <submittedName>
        <fullName evidence="2">Uncharacterized protein</fullName>
    </submittedName>
</protein>
<evidence type="ECO:0000256" key="1">
    <source>
        <dbReference type="SAM" id="MobiDB-lite"/>
    </source>
</evidence>
<feature type="compositionally biased region" description="Basic and acidic residues" evidence="1">
    <location>
        <begin position="8"/>
        <end position="21"/>
    </location>
</feature>
<evidence type="ECO:0000313" key="3">
    <source>
        <dbReference type="Proteomes" id="UP001172102"/>
    </source>
</evidence>
<gene>
    <name evidence="2" type="ORF">B0H67DRAFT_687506</name>
</gene>
<feature type="region of interest" description="Disordered" evidence="1">
    <location>
        <begin position="1"/>
        <end position="21"/>
    </location>
</feature>
<reference evidence="2" key="1">
    <citation type="submission" date="2023-06" db="EMBL/GenBank/DDBJ databases">
        <title>Genome-scale phylogeny and comparative genomics of the fungal order Sordariales.</title>
        <authorList>
            <consortium name="Lawrence Berkeley National Laboratory"/>
            <person name="Hensen N."/>
            <person name="Bonometti L."/>
            <person name="Westerberg I."/>
            <person name="Brannstrom I.O."/>
            <person name="Guillou S."/>
            <person name="Cros-Aarteil S."/>
            <person name="Calhoun S."/>
            <person name="Haridas S."/>
            <person name="Kuo A."/>
            <person name="Mondo S."/>
            <person name="Pangilinan J."/>
            <person name="Riley R."/>
            <person name="Labutti K."/>
            <person name="Andreopoulos B."/>
            <person name="Lipzen A."/>
            <person name="Chen C."/>
            <person name="Yanf M."/>
            <person name="Daum C."/>
            <person name="Ng V."/>
            <person name="Clum A."/>
            <person name="Steindorff A."/>
            <person name="Ohm R."/>
            <person name="Martin F."/>
            <person name="Silar P."/>
            <person name="Natvig D."/>
            <person name="Lalanne C."/>
            <person name="Gautier V."/>
            <person name="Ament-Velasquez S.L."/>
            <person name="Kruys A."/>
            <person name="Hutchinson M.I."/>
            <person name="Powell A.J."/>
            <person name="Barry K."/>
            <person name="Miller A.N."/>
            <person name="Grigoriev I.V."/>
            <person name="Debuchy R."/>
            <person name="Gladieux P."/>
            <person name="Thoren M.H."/>
            <person name="Johannesson H."/>
        </authorList>
    </citation>
    <scope>NUCLEOTIDE SEQUENCE</scope>
    <source>
        <strain evidence="2">SMH4607-1</strain>
    </source>
</reference>
<dbReference type="EMBL" id="JAUKUA010000007">
    <property type="protein sequence ID" value="KAK0705306.1"/>
    <property type="molecule type" value="Genomic_DNA"/>
</dbReference>
<organism evidence="2 3">
    <name type="scientific">Lasiosphaeris hirsuta</name>
    <dbReference type="NCBI Taxonomy" id="260670"/>
    <lineage>
        <taxon>Eukaryota</taxon>
        <taxon>Fungi</taxon>
        <taxon>Dikarya</taxon>
        <taxon>Ascomycota</taxon>
        <taxon>Pezizomycotina</taxon>
        <taxon>Sordariomycetes</taxon>
        <taxon>Sordariomycetidae</taxon>
        <taxon>Sordariales</taxon>
        <taxon>Lasiosphaeriaceae</taxon>
        <taxon>Lasiosphaeris</taxon>
    </lineage>
</organism>